<sequence length="369" mass="42641">MFYIWSFFQRIFRRAAAPRTSPLVNLPTDCVLMIIEHLPPLDQACLVLTCKSMHYTFNFILDNELFRFPRLYQLLMPQMQLTFGHTRRQLLRRLAGDSDSIAYCAKCLKLHRQDHFDLDWSYFSGPPVYKPYCNRWAGVVDLCPCVSITVLDRRAVVKYLVQTAKDKVAYLNGPLGSAFEEVTTDLGLPGLFHKCELRTSNNNQVFARFEATLYISDDNQLMAATFCTPMQDPRIPYWEFSGLPITMYNIMFAAVNRDISRLIGPWFFDEEDEEDEEDEQGNVDWTANPRQLEAKRSLGHYDEHVGNKLWAKQTRTSCGAFERVKRIHTKAAQLHSTIRRFSETGVEHSGPETFVILDVMGGDFSFELP</sequence>
<dbReference type="Proteomes" id="UP001610444">
    <property type="component" value="Unassembled WGS sequence"/>
</dbReference>
<evidence type="ECO:0000259" key="1">
    <source>
        <dbReference type="Pfam" id="PF00646"/>
    </source>
</evidence>
<dbReference type="RefSeq" id="XP_070904854.1">
    <property type="nucleotide sequence ID" value="XM_071044095.1"/>
</dbReference>
<keyword evidence="3" id="KW-1185">Reference proteome</keyword>
<dbReference type="SUPFAM" id="SSF81383">
    <property type="entry name" value="F-box domain"/>
    <property type="match status" value="1"/>
</dbReference>
<dbReference type="EMBL" id="JBFXLR010000002">
    <property type="protein sequence ID" value="KAL2860163.1"/>
    <property type="molecule type" value="Genomic_DNA"/>
</dbReference>
<proteinExistence type="predicted"/>
<organism evidence="2 3">
    <name type="scientific">Aspergillus pseudodeflectus</name>
    <dbReference type="NCBI Taxonomy" id="176178"/>
    <lineage>
        <taxon>Eukaryota</taxon>
        <taxon>Fungi</taxon>
        <taxon>Dikarya</taxon>
        <taxon>Ascomycota</taxon>
        <taxon>Pezizomycotina</taxon>
        <taxon>Eurotiomycetes</taxon>
        <taxon>Eurotiomycetidae</taxon>
        <taxon>Eurotiales</taxon>
        <taxon>Aspergillaceae</taxon>
        <taxon>Aspergillus</taxon>
        <taxon>Aspergillus subgen. Nidulantes</taxon>
    </lineage>
</organism>
<dbReference type="CDD" id="cd09917">
    <property type="entry name" value="F-box_SF"/>
    <property type="match status" value="1"/>
</dbReference>
<dbReference type="GeneID" id="98159259"/>
<accession>A0ABR4L6I9</accession>
<dbReference type="InterPro" id="IPR001810">
    <property type="entry name" value="F-box_dom"/>
</dbReference>
<evidence type="ECO:0000313" key="3">
    <source>
        <dbReference type="Proteomes" id="UP001610444"/>
    </source>
</evidence>
<feature type="domain" description="F-box" evidence="1">
    <location>
        <begin position="24"/>
        <end position="55"/>
    </location>
</feature>
<protein>
    <recommendedName>
        <fullName evidence="1">F-box domain-containing protein</fullName>
    </recommendedName>
</protein>
<name>A0ABR4L6I9_9EURO</name>
<dbReference type="Pfam" id="PF00646">
    <property type="entry name" value="F-box"/>
    <property type="match status" value="1"/>
</dbReference>
<reference evidence="2 3" key="1">
    <citation type="submission" date="2024-07" db="EMBL/GenBank/DDBJ databases">
        <title>Section-level genome sequencing and comparative genomics of Aspergillus sections Usti and Cavernicolus.</title>
        <authorList>
            <consortium name="Lawrence Berkeley National Laboratory"/>
            <person name="Nybo J.L."/>
            <person name="Vesth T.C."/>
            <person name="Theobald S."/>
            <person name="Frisvad J.C."/>
            <person name="Larsen T.O."/>
            <person name="Kjaerboelling I."/>
            <person name="Rothschild-Mancinelli K."/>
            <person name="Lyhne E.K."/>
            <person name="Kogle M.E."/>
            <person name="Barry K."/>
            <person name="Clum A."/>
            <person name="Na H."/>
            <person name="Ledsgaard L."/>
            <person name="Lin J."/>
            <person name="Lipzen A."/>
            <person name="Kuo A."/>
            <person name="Riley R."/>
            <person name="Mondo S."/>
            <person name="LaButti K."/>
            <person name="Haridas S."/>
            <person name="Pangalinan J."/>
            <person name="Salamov A.A."/>
            <person name="Simmons B.A."/>
            <person name="Magnuson J.K."/>
            <person name="Chen J."/>
            <person name="Drula E."/>
            <person name="Henrissat B."/>
            <person name="Wiebenga A."/>
            <person name="Lubbers R.J."/>
            <person name="Gomes A.C."/>
            <person name="Macurrencykelacurrency M.R."/>
            <person name="Stajich J."/>
            <person name="Grigoriev I.V."/>
            <person name="Mortensen U.H."/>
            <person name="De vries R.P."/>
            <person name="Baker S.E."/>
            <person name="Andersen M.R."/>
        </authorList>
    </citation>
    <scope>NUCLEOTIDE SEQUENCE [LARGE SCALE GENOMIC DNA]</scope>
    <source>
        <strain evidence="2 3">CBS 756.74</strain>
    </source>
</reference>
<comment type="caution">
    <text evidence="2">The sequence shown here is derived from an EMBL/GenBank/DDBJ whole genome shotgun (WGS) entry which is preliminary data.</text>
</comment>
<dbReference type="InterPro" id="IPR036047">
    <property type="entry name" value="F-box-like_dom_sf"/>
</dbReference>
<evidence type="ECO:0000313" key="2">
    <source>
        <dbReference type="EMBL" id="KAL2860163.1"/>
    </source>
</evidence>
<gene>
    <name evidence="2" type="ORF">BJX68DRAFT_261130</name>
</gene>